<evidence type="ECO:0000313" key="2">
    <source>
        <dbReference type="Proteomes" id="UP000274391"/>
    </source>
</evidence>
<dbReference type="InterPro" id="IPR007438">
    <property type="entry name" value="DUF488"/>
</dbReference>
<sequence length="183" mass="19819">MTATEAKPRVLTIGHTTHPIDEFIGLLRHQGVTQVVDIRTLRGSRHCPWFDEEVLGPSLEDAGLGYLAEPRLGGLRPRSKTVDAAVNGMWRVASFHKYADYALGEEFEAGLGHLLELARAPALPVIMCAEAVWWRCHRRIVADHLIARGVSVSHVMPDGRLEVATLTPGGVVGAGGEVTYPAG</sequence>
<dbReference type="Pfam" id="PF04343">
    <property type="entry name" value="DUF488"/>
    <property type="match status" value="1"/>
</dbReference>
<accession>A0A3P3VXL6</accession>
<name>A0A3P3VXL6_9MICO</name>
<gene>
    <name evidence="1" type="ORF">EG850_09840</name>
</gene>
<dbReference type="EMBL" id="RQVS01000011">
    <property type="protein sequence ID" value="RRJ86199.1"/>
    <property type="molecule type" value="Genomic_DNA"/>
</dbReference>
<keyword evidence="2" id="KW-1185">Reference proteome</keyword>
<dbReference type="PANTHER" id="PTHR39337">
    <property type="entry name" value="BLR5642 PROTEIN"/>
    <property type="match status" value="1"/>
</dbReference>
<dbReference type="PIRSF" id="PIRSF024492">
    <property type="entry name" value="UCP024492"/>
    <property type="match status" value="1"/>
</dbReference>
<dbReference type="RefSeq" id="WP_124972999.1">
    <property type="nucleotide sequence ID" value="NZ_RQVS01000011.1"/>
</dbReference>
<dbReference type="OrthoDB" id="9789109at2"/>
<dbReference type="InterPro" id="IPR014519">
    <property type="entry name" value="UCP024492"/>
</dbReference>
<proteinExistence type="predicted"/>
<organism evidence="1 2">
    <name type="scientific">Gulosibacter macacae</name>
    <dbReference type="NCBI Taxonomy" id="2488791"/>
    <lineage>
        <taxon>Bacteria</taxon>
        <taxon>Bacillati</taxon>
        <taxon>Actinomycetota</taxon>
        <taxon>Actinomycetes</taxon>
        <taxon>Micrococcales</taxon>
        <taxon>Microbacteriaceae</taxon>
        <taxon>Gulosibacter</taxon>
    </lineage>
</organism>
<evidence type="ECO:0000313" key="1">
    <source>
        <dbReference type="EMBL" id="RRJ86199.1"/>
    </source>
</evidence>
<protein>
    <submittedName>
        <fullName evidence="1">DUF488 domain-containing protein</fullName>
    </submittedName>
</protein>
<dbReference type="PANTHER" id="PTHR39337:SF1">
    <property type="entry name" value="BLR5642 PROTEIN"/>
    <property type="match status" value="1"/>
</dbReference>
<reference evidence="1 2" key="1">
    <citation type="submission" date="2018-11" db="EMBL/GenBank/DDBJ databases">
        <title>YIM 102482-1 draft genome.</title>
        <authorList>
            <person name="Li G."/>
            <person name="Jiang Y."/>
        </authorList>
    </citation>
    <scope>NUCLEOTIDE SEQUENCE [LARGE SCALE GENOMIC DNA]</scope>
    <source>
        <strain evidence="1 2">YIM 102482-1</strain>
    </source>
</reference>
<dbReference type="Proteomes" id="UP000274391">
    <property type="component" value="Unassembled WGS sequence"/>
</dbReference>
<comment type="caution">
    <text evidence="1">The sequence shown here is derived from an EMBL/GenBank/DDBJ whole genome shotgun (WGS) entry which is preliminary data.</text>
</comment>
<dbReference type="AlphaFoldDB" id="A0A3P3VXL6"/>